<dbReference type="STRING" id="54.SAMN02745121_05499"/>
<dbReference type="AlphaFoldDB" id="A0A1I2DB16"/>
<dbReference type="SUPFAM" id="SSF53300">
    <property type="entry name" value="vWA-like"/>
    <property type="match status" value="1"/>
</dbReference>
<feature type="region of interest" description="Disordered" evidence="1">
    <location>
        <begin position="360"/>
        <end position="384"/>
    </location>
</feature>
<dbReference type="Proteomes" id="UP000199400">
    <property type="component" value="Unassembled WGS sequence"/>
</dbReference>
<dbReference type="InterPro" id="IPR002035">
    <property type="entry name" value="VWF_A"/>
</dbReference>
<proteinExistence type="predicted"/>
<protein>
    <submittedName>
        <fullName evidence="3">von Willebrand factor type A domain-containing protein</fullName>
    </submittedName>
</protein>
<dbReference type="CDD" id="cd00198">
    <property type="entry name" value="vWFA"/>
    <property type="match status" value="1"/>
</dbReference>
<dbReference type="EMBL" id="FOMX01000019">
    <property type="protein sequence ID" value="SFE77717.1"/>
    <property type="molecule type" value="Genomic_DNA"/>
</dbReference>
<name>A0A1I2DB16_9BACT</name>
<dbReference type="SMART" id="SM00327">
    <property type="entry name" value="VWA"/>
    <property type="match status" value="1"/>
</dbReference>
<evidence type="ECO:0000259" key="2">
    <source>
        <dbReference type="PROSITE" id="PS50234"/>
    </source>
</evidence>
<evidence type="ECO:0000313" key="3">
    <source>
        <dbReference type="EMBL" id="SFE77717.1"/>
    </source>
</evidence>
<evidence type="ECO:0000256" key="1">
    <source>
        <dbReference type="SAM" id="MobiDB-lite"/>
    </source>
</evidence>
<dbReference type="InterPro" id="IPR036465">
    <property type="entry name" value="vWFA_dom_sf"/>
</dbReference>
<dbReference type="Pfam" id="PF13519">
    <property type="entry name" value="VWA_2"/>
    <property type="match status" value="1"/>
</dbReference>
<organism evidence="3 4">
    <name type="scientific">Nannocystis exedens</name>
    <dbReference type="NCBI Taxonomy" id="54"/>
    <lineage>
        <taxon>Bacteria</taxon>
        <taxon>Pseudomonadati</taxon>
        <taxon>Myxococcota</taxon>
        <taxon>Polyangia</taxon>
        <taxon>Nannocystales</taxon>
        <taxon>Nannocystaceae</taxon>
        <taxon>Nannocystis</taxon>
    </lineage>
</organism>
<gene>
    <name evidence="3" type="ORF">SAMN02745121_05499</name>
</gene>
<accession>A0A1I2DB16</accession>
<evidence type="ECO:0000313" key="4">
    <source>
        <dbReference type="Proteomes" id="UP000199400"/>
    </source>
</evidence>
<keyword evidence="4" id="KW-1185">Reference proteome</keyword>
<feature type="domain" description="VWFA" evidence="2">
    <location>
        <begin position="108"/>
        <end position="289"/>
    </location>
</feature>
<feature type="compositionally biased region" description="Low complexity" evidence="1">
    <location>
        <begin position="361"/>
        <end position="384"/>
    </location>
</feature>
<sequence>MPPVTPLTMRIRRAFSRLFDSRRIGRSVALCAALSVPFVACTSLTLTRLNSAQKKPNNVWVFFTVEQGDEPVAGLQAEDFQIYEDGDLVSTYESKQVIQNPEVAAVMYTMLLLDVSGSVSESGSADQLVDAAQLFTDRVGKTQKVGVYAFDGEKEIHPVTPFTESEGAVSGGLEGLRTYKAKDPSTNLHGAVMEGLKELKKSLDKEKKPLKFGTLVVFTDGTDRAARFSREDMKQELMKEQYKDYEIYAIGVGAEIKKAGLGDIGRDGTELATEQAGVKAAFEKVADRIEKHTKRFYLLSYCTPARKGTHTVRIVANSKNPKGSGDLEWDFNADGFGPPPDCDPNTPPVFPLKTGELVDTSKVQGDSGSSGKVKVKASASASVN</sequence>
<dbReference type="Gene3D" id="3.40.50.410">
    <property type="entry name" value="von Willebrand factor, type A domain"/>
    <property type="match status" value="1"/>
</dbReference>
<reference evidence="4" key="1">
    <citation type="submission" date="2016-10" db="EMBL/GenBank/DDBJ databases">
        <authorList>
            <person name="Varghese N."/>
            <person name="Submissions S."/>
        </authorList>
    </citation>
    <scope>NUCLEOTIDE SEQUENCE [LARGE SCALE GENOMIC DNA]</scope>
    <source>
        <strain evidence="4">ATCC 25963</strain>
    </source>
</reference>
<dbReference type="PROSITE" id="PS50234">
    <property type="entry name" value="VWFA"/>
    <property type="match status" value="1"/>
</dbReference>